<evidence type="ECO:0000256" key="1">
    <source>
        <dbReference type="ARBA" id="ARBA00005564"/>
    </source>
</evidence>
<dbReference type="VEuPathDB" id="TrichDB:TVAGG3_0175470"/>
<keyword evidence="3" id="KW-1185">Reference proteome</keyword>
<dbReference type="PANTHER" id="PTHR30344:SF1">
    <property type="entry name" value="6-PHOSPHOGLUCONOLACTONASE"/>
    <property type="match status" value="1"/>
</dbReference>
<comment type="similarity">
    <text evidence="1">Belongs to the cycloisomerase 2 family.</text>
</comment>
<dbReference type="EMBL" id="DS114040">
    <property type="protein sequence ID" value="EAX91366.1"/>
    <property type="molecule type" value="Genomic_DNA"/>
</dbReference>
<dbReference type="InterPro" id="IPR019405">
    <property type="entry name" value="Lactonase_7-beta_prop"/>
</dbReference>
<dbReference type="Gene3D" id="2.130.10.10">
    <property type="entry name" value="YVTN repeat-like/Quinoprotein amine dehydrogenase"/>
    <property type="match status" value="1"/>
</dbReference>
<evidence type="ECO:0000313" key="2">
    <source>
        <dbReference type="EMBL" id="EAX91366.1"/>
    </source>
</evidence>
<dbReference type="InterPro" id="IPR050282">
    <property type="entry name" value="Cycloisomerase_2"/>
</dbReference>
<dbReference type="VEuPathDB" id="TrichDB:TVAG_167170"/>
<sequence>MLKAVVGTYTDNGSKGIYSLKVNQNDGSFSFLETVQVDNPSYLILNEKDTRVYAVSEMHNENAALVALEFEKEAGNFKLINSHLTHGMKDLS</sequence>
<gene>
    <name evidence="2" type="ORF">TVAG_311170</name>
</gene>
<evidence type="ECO:0000313" key="3">
    <source>
        <dbReference type="Proteomes" id="UP000001542"/>
    </source>
</evidence>
<reference evidence="2" key="1">
    <citation type="submission" date="2006-10" db="EMBL/GenBank/DDBJ databases">
        <authorList>
            <person name="Amadeo P."/>
            <person name="Zhao Q."/>
            <person name="Wortman J."/>
            <person name="Fraser-Liggett C."/>
            <person name="Carlton J."/>
        </authorList>
    </citation>
    <scope>NUCLEOTIDE SEQUENCE</scope>
    <source>
        <strain evidence="2">G3</strain>
    </source>
</reference>
<protein>
    <submittedName>
        <fullName evidence="2">Uncharacterized protein</fullName>
    </submittedName>
</protein>
<dbReference type="OrthoDB" id="9972196at2759"/>
<dbReference type="InterPro" id="IPR015943">
    <property type="entry name" value="WD40/YVTN_repeat-like_dom_sf"/>
</dbReference>
<dbReference type="PANTHER" id="PTHR30344">
    <property type="entry name" value="6-PHOSPHOGLUCONOLACTONASE-RELATED"/>
    <property type="match status" value="1"/>
</dbReference>
<dbReference type="AlphaFoldDB" id="A2FUP9"/>
<proteinExistence type="inferred from homology"/>
<dbReference type="InParanoid" id="A2FUP9"/>
<dbReference type="Proteomes" id="UP000001542">
    <property type="component" value="Unassembled WGS sequence"/>
</dbReference>
<name>A2FUP9_TRIV3</name>
<organism evidence="2 3">
    <name type="scientific">Trichomonas vaginalis (strain ATCC PRA-98 / G3)</name>
    <dbReference type="NCBI Taxonomy" id="412133"/>
    <lineage>
        <taxon>Eukaryota</taxon>
        <taxon>Metamonada</taxon>
        <taxon>Parabasalia</taxon>
        <taxon>Trichomonadida</taxon>
        <taxon>Trichomonadidae</taxon>
        <taxon>Trichomonas</taxon>
    </lineage>
</organism>
<accession>A2FUP9</accession>
<reference evidence="2" key="2">
    <citation type="journal article" date="2007" name="Science">
        <title>Draft genome sequence of the sexually transmitted pathogen Trichomonas vaginalis.</title>
        <authorList>
            <person name="Carlton J.M."/>
            <person name="Hirt R.P."/>
            <person name="Silva J.C."/>
            <person name="Delcher A.L."/>
            <person name="Schatz M."/>
            <person name="Zhao Q."/>
            <person name="Wortman J.R."/>
            <person name="Bidwell S.L."/>
            <person name="Alsmark U.C.M."/>
            <person name="Besteiro S."/>
            <person name="Sicheritz-Ponten T."/>
            <person name="Noel C.J."/>
            <person name="Dacks J.B."/>
            <person name="Foster P.G."/>
            <person name="Simillion C."/>
            <person name="Van de Peer Y."/>
            <person name="Miranda-Saavedra D."/>
            <person name="Barton G.J."/>
            <person name="Westrop G.D."/>
            <person name="Mueller S."/>
            <person name="Dessi D."/>
            <person name="Fiori P.L."/>
            <person name="Ren Q."/>
            <person name="Paulsen I."/>
            <person name="Zhang H."/>
            <person name="Bastida-Corcuera F.D."/>
            <person name="Simoes-Barbosa A."/>
            <person name="Brown M.T."/>
            <person name="Hayes R.D."/>
            <person name="Mukherjee M."/>
            <person name="Okumura C.Y."/>
            <person name="Schneider R."/>
            <person name="Smith A.J."/>
            <person name="Vanacova S."/>
            <person name="Villalvazo M."/>
            <person name="Haas B.J."/>
            <person name="Pertea M."/>
            <person name="Feldblyum T.V."/>
            <person name="Utterback T.R."/>
            <person name="Shu C.L."/>
            <person name="Osoegawa K."/>
            <person name="de Jong P.J."/>
            <person name="Hrdy I."/>
            <person name="Horvathova L."/>
            <person name="Zubacova Z."/>
            <person name="Dolezal P."/>
            <person name="Malik S.B."/>
            <person name="Logsdon J.M. Jr."/>
            <person name="Henze K."/>
            <person name="Gupta A."/>
            <person name="Wang C.C."/>
            <person name="Dunne R.L."/>
            <person name="Upcroft J.A."/>
            <person name="Upcroft P."/>
            <person name="White O."/>
            <person name="Salzberg S.L."/>
            <person name="Tang P."/>
            <person name="Chiu C.-H."/>
            <person name="Lee Y.-S."/>
            <person name="Embley T.M."/>
            <person name="Coombs G.H."/>
            <person name="Mottram J.C."/>
            <person name="Tachezy J."/>
            <person name="Fraser-Liggett C.M."/>
            <person name="Johnson P.J."/>
        </authorList>
    </citation>
    <scope>NUCLEOTIDE SEQUENCE [LARGE SCALE GENOMIC DNA]</scope>
    <source>
        <strain evidence="2">G3</strain>
    </source>
</reference>
<dbReference type="Pfam" id="PF10282">
    <property type="entry name" value="Lactonase"/>
    <property type="match status" value="1"/>
</dbReference>